<reference evidence="1 2" key="1">
    <citation type="journal article" date="2016" name="Nat. Commun.">
        <title>Thousands of microbial genomes shed light on interconnected biogeochemical processes in an aquifer system.</title>
        <authorList>
            <person name="Anantharaman K."/>
            <person name="Brown C.T."/>
            <person name="Hug L.A."/>
            <person name="Sharon I."/>
            <person name="Castelle C.J."/>
            <person name="Probst A.J."/>
            <person name="Thomas B.C."/>
            <person name="Singh A."/>
            <person name="Wilkins M.J."/>
            <person name="Karaoz U."/>
            <person name="Brodie E.L."/>
            <person name="Williams K.H."/>
            <person name="Hubbard S.S."/>
            <person name="Banfield J.F."/>
        </authorList>
    </citation>
    <scope>NUCLEOTIDE SEQUENCE [LARGE SCALE GENOMIC DNA]</scope>
</reference>
<gene>
    <name evidence="1" type="ORF">A2867_02690</name>
</gene>
<dbReference type="Proteomes" id="UP000177555">
    <property type="component" value="Unassembled WGS sequence"/>
</dbReference>
<dbReference type="AlphaFoldDB" id="A0A1F5JH18"/>
<evidence type="ECO:0000313" key="1">
    <source>
        <dbReference type="EMBL" id="OGE27957.1"/>
    </source>
</evidence>
<name>A0A1F5JH18_9BACT</name>
<sequence>MEHRKSLLRQYQEGLQDVAEMVGTELNRSSRRILQMVGGTRHDQSISIRAKQITDAVVLCEVGIFGSSGELVAKADLVNASFLFQSRGGVRLEDVSRKTSFEIRPDLSAAICRP</sequence>
<evidence type="ECO:0000313" key="2">
    <source>
        <dbReference type="Proteomes" id="UP000177555"/>
    </source>
</evidence>
<proteinExistence type="predicted"/>
<protein>
    <submittedName>
        <fullName evidence="1">Uncharacterized protein</fullName>
    </submittedName>
</protein>
<accession>A0A1F5JH18</accession>
<organism evidence="1 2">
    <name type="scientific">Candidatus Daviesbacteria bacterium RIFCSPHIGHO2_01_FULL_40_11</name>
    <dbReference type="NCBI Taxonomy" id="1797762"/>
    <lineage>
        <taxon>Bacteria</taxon>
        <taxon>Candidatus Daviesiibacteriota</taxon>
    </lineage>
</organism>
<comment type="caution">
    <text evidence="1">The sequence shown here is derived from an EMBL/GenBank/DDBJ whole genome shotgun (WGS) entry which is preliminary data.</text>
</comment>
<dbReference type="EMBL" id="MFCP01000026">
    <property type="protein sequence ID" value="OGE27957.1"/>
    <property type="molecule type" value="Genomic_DNA"/>
</dbReference>